<dbReference type="Proteomes" id="UP001499979">
    <property type="component" value="Unassembled WGS sequence"/>
</dbReference>
<keyword evidence="2" id="KW-1185">Reference proteome</keyword>
<reference evidence="2" key="1">
    <citation type="journal article" date="2019" name="Int. J. Syst. Evol. Microbiol.">
        <title>The Global Catalogue of Microorganisms (GCM) 10K type strain sequencing project: providing services to taxonomists for standard genome sequencing and annotation.</title>
        <authorList>
            <consortium name="The Broad Institute Genomics Platform"/>
            <consortium name="The Broad Institute Genome Sequencing Center for Infectious Disease"/>
            <person name="Wu L."/>
            <person name="Ma J."/>
        </authorList>
    </citation>
    <scope>NUCLEOTIDE SEQUENCE [LARGE SCALE GENOMIC DNA]</scope>
    <source>
        <strain evidence="2">JCM 11813</strain>
    </source>
</reference>
<dbReference type="InterPro" id="IPR022074">
    <property type="entry name" value="DUF3626"/>
</dbReference>
<gene>
    <name evidence="1" type="ORF">GCM10009606_15600</name>
</gene>
<evidence type="ECO:0000313" key="1">
    <source>
        <dbReference type="EMBL" id="GAA1136364.1"/>
    </source>
</evidence>
<comment type="caution">
    <text evidence="1">The sequence shown here is derived from an EMBL/GenBank/DDBJ whole genome shotgun (WGS) entry which is preliminary data.</text>
</comment>
<evidence type="ECO:0000313" key="2">
    <source>
        <dbReference type="Proteomes" id="UP001499979"/>
    </source>
</evidence>
<organism evidence="1 2">
    <name type="scientific">Nocardioides aquiterrae</name>
    <dbReference type="NCBI Taxonomy" id="203799"/>
    <lineage>
        <taxon>Bacteria</taxon>
        <taxon>Bacillati</taxon>
        <taxon>Actinomycetota</taxon>
        <taxon>Actinomycetes</taxon>
        <taxon>Propionibacteriales</taxon>
        <taxon>Nocardioidaceae</taxon>
        <taxon>Nocardioides</taxon>
    </lineage>
</organism>
<accession>A0ABP4EZX9</accession>
<dbReference type="EMBL" id="BAAAJE010000006">
    <property type="protein sequence ID" value="GAA1136364.1"/>
    <property type="molecule type" value="Genomic_DNA"/>
</dbReference>
<protein>
    <submittedName>
        <fullName evidence="1">DUF3626 domain-containing protein</fullName>
    </submittedName>
</protein>
<sequence>MWTVTSGASAWAERAVEHVTRAASGPPLDRSLRVTLNFHPDRLSAGDTVLERLARDGVYRSQFETGTSNGGLTAHPGGARWRWEQRIFGHAYDDAPAAERPKYGALNHRRRCIGAAPRFGSAQLRLTEAVLARSTFCFPDSVFQPSAMATAARFDLFPLVEQFDARELSDGVEATEGGLLDDYIEAHVHGTVDLAVDVEAVVLDPCFRGTPIEDQAGSLGVLLEWHEGRLLPVETLAAHPQFRGPHIVEVGRRVARDGVLDAAIIGRAAGAGDEDPQDLKKVWHHVARFGSPTEG</sequence>
<proteinExistence type="predicted"/>
<dbReference type="Pfam" id="PF12294">
    <property type="entry name" value="DUF3626"/>
    <property type="match status" value="2"/>
</dbReference>
<name>A0ABP4EZX9_9ACTN</name>